<reference evidence="1 2" key="2">
    <citation type="journal article" date="2017" name="Front. Plant Sci.">
        <title>Gene Classification and Mining of Molecular Markers Useful in Red Clover (Trifolium pratense) Breeding.</title>
        <authorList>
            <person name="Istvanek J."/>
            <person name="Dluhosova J."/>
            <person name="Dluhos P."/>
            <person name="Patkova L."/>
            <person name="Nedelnik J."/>
            <person name="Repkova J."/>
        </authorList>
    </citation>
    <scope>NUCLEOTIDE SEQUENCE [LARGE SCALE GENOMIC DNA]</scope>
    <source>
        <strain evidence="2">cv. Tatra</strain>
        <tissue evidence="1">Young leaves</tissue>
    </source>
</reference>
<reference evidence="1 2" key="1">
    <citation type="journal article" date="2014" name="Am. J. Bot.">
        <title>Genome assembly and annotation for red clover (Trifolium pratense; Fabaceae).</title>
        <authorList>
            <person name="Istvanek J."/>
            <person name="Jaros M."/>
            <person name="Krenek A."/>
            <person name="Repkova J."/>
        </authorList>
    </citation>
    <scope>NUCLEOTIDE SEQUENCE [LARGE SCALE GENOMIC DNA]</scope>
    <source>
        <strain evidence="2">cv. Tatra</strain>
        <tissue evidence="1">Young leaves</tissue>
    </source>
</reference>
<accession>A0A2K3KJ29</accession>
<gene>
    <name evidence="1" type="ORF">L195_g055006</name>
</gene>
<evidence type="ECO:0000313" key="1">
    <source>
        <dbReference type="EMBL" id="PNX66290.1"/>
    </source>
</evidence>
<dbReference type="AlphaFoldDB" id="A0A2K3KJ29"/>
<dbReference type="PANTHER" id="PTHR33116:SF78">
    <property type="entry name" value="OS12G0587133 PROTEIN"/>
    <property type="match status" value="1"/>
</dbReference>
<proteinExistence type="predicted"/>
<dbReference type="PANTHER" id="PTHR33116">
    <property type="entry name" value="REVERSE TRANSCRIPTASE ZINC-BINDING DOMAIN-CONTAINING PROTEIN-RELATED-RELATED"/>
    <property type="match status" value="1"/>
</dbReference>
<dbReference type="STRING" id="57577.A0A2K3KJ29"/>
<sequence>MTAILPRACIEEIERLQRKFIWGDTQNTRKYHAIGWETITKPKSHGGLGLRRLAEMNKACIFKLVWKLQNGVNELWCQILFGKYQRGIGNDNVVAKGTDSSLWKEIVKAWPKLLEASFWSIRDGRSVDLCNHKWIDEDTRLIDMSIDIPVQFRNAKVKDLVDDYGAWNWSDFQNWLPEQLMLKIAAIPPPDIDAGDDKRLLKGAREGEIFHLDDDSWKNFNK</sequence>
<comment type="caution">
    <text evidence="1">The sequence shown here is derived from an EMBL/GenBank/DDBJ whole genome shotgun (WGS) entry which is preliminary data.</text>
</comment>
<name>A0A2K3KJ29_TRIPR</name>
<evidence type="ECO:0000313" key="2">
    <source>
        <dbReference type="Proteomes" id="UP000236291"/>
    </source>
</evidence>
<dbReference type="EMBL" id="ASHM01098398">
    <property type="protein sequence ID" value="PNX66290.1"/>
    <property type="molecule type" value="Genomic_DNA"/>
</dbReference>
<dbReference type="Proteomes" id="UP000236291">
    <property type="component" value="Unassembled WGS sequence"/>
</dbReference>
<protein>
    <submittedName>
        <fullName evidence="1">Uncharacterized protein</fullName>
    </submittedName>
</protein>
<organism evidence="1 2">
    <name type="scientific">Trifolium pratense</name>
    <name type="common">Red clover</name>
    <dbReference type="NCBI Taxonomy" id="57577"/>
    <lineage>
        <taxon>Eukaryota</taxon>
        <taxon>Viridiplantae</taxon>
        <taxon>Streptophyta</taxon>
        <taxon>Embryophyta</taxon>
        <taxon>Tracheophyta</taxon>
        <taxon>Spermatophyta</taxon>
        <taxon>Magnoliopsida</taxon>
        <taxon>eudicotyledons</taxon>
        <taxon>Gunneridae</taxon>
        <taxon>Pentapetalae</taxon>
        <taxon>rosids</taxon>
        <taxon>fabids</taxon>
        <taxon>Fabales</taxon>
        <taxon>Fabaceae</taxon>
        <taxon>Papilionoideae</taxon>
        <taxon>50 kb inversion clade</taxon>
        <taxon>NPAAA clade</taxon>
        <taxon>Hologalegina</taxon>
        <taxon>IRL clade</taxon>
        <taxon>Trifolieae</taxon>
        <taxon>Trifolium</taxon>
    </lineage>
</organism>